<comment type="caution">
    <text evidence="1">The sequence shown here is derived from an EMBL/GenBank/DDBJ whole genome shotgun (WGS) entry which is preliminary data.</text>
</comment>
<dbReference type="Proteomes" id="UP001054252">
    <property type="component" value="Unassembled WGS sequence"/>
</dbReference>
<evidence type="ECO:0000313" key="2">
    <source>
        <dbReference type="Proteomes" id="UP001054252"/>
    </source>
</evidence>
<gene>
    <name evidence="1" type="ORF">SLEP1_g27274</name>
</gene>
<accession>A0AAV5K2F3</accession>
<organism evidence="1 2">
    <name type="scientific">Rubroshorea leprosula</name>
    <dbReference type="NCBI Taxonomy" id="152421"/>
    <lineage>
        <taxon>Eukaryota</taxon>
        <taxon>Viridiplantae</taxon>
        <taxon>Streptophyta</taxon>
        <taxon>Embryophyta</taxon>
        <taxon>Tracheophyta</taxon>
        <taxon>Spermatophyta</taxon>
        <taxon>Magnoliopsida</taxon>
        <taxon>eudicotyledons</taxon>
        <taxon>Gunneridae</taxon>
        <taxon>Pentapetalae</taxon>
        <taxon>rosids</taxon>
        <taxon>malvids</taxon>
        <taxon>Malvales</taxon>
        <taxon>Dipterocarpaceae</taxon>
        <taxon>Rubroshorea</taxon>
    </lineage>
</organism>
<reference evidence="1 2" key="1">
    <citation type="journal article" date="2021" name="Commun. Biol.">
        <title>The genome of Shorea leprosula (Dipterocarpaceae) highlights the ecological relevance of drought in aseasonal tropical rainforests.</title>
        <authorList>
            <person name="Ng K.K.S."/>
            <person name="Kobayashi M.J."/>
            <person name="Fawcett J.A."/>
            <person name="Hatakeyama M."/>
            <person name="Paape T."/>
            <person name="Ng C.H."/>
            <person name="Ang C.C."/>
            <person name="Tnah L.H."/>
            <person name="Lee C.T."/>
            <person name="Nishiyama T."/>
            <person name="Sese J."/>
            <person name="O'Brien M.J."/>
            <person name="Copetti D."/>
            <person name="Mohd Noor M.I."/>
            <person name="Ong R.C."/>
            <person name="Putra M."/>
            <person name="Sireger I.Z."/>
            <person name="Indrioko S."/>
            <person name="Kosugi Y."/>
            <person name="Izuno A."/>
            <person name="Isagi Y."/>
            <person name="Lee S.L."/>
            <person name="Shimizu K.K."/>
        </authorList>
    </citation>
    <scope>NUCLEOTIDE SEQUENCE [LARGE SCALE GENOMIC DNA]</scope>
    <source>
        <strain evidence="1">214</strain>
    </source>
</reference>
<proteinExistence type="predicted"/>
<dbReference type="EMBL" id="BPVZ01000046">
    <property type="protein sequence ID" value="GKV16660.1"/>
    <property type="molecule type" value="Genomic_DNA"/>
</dbReference>
<dbReference type="AlphaFoldDB" id="A0AAV5K2F3"/>
<protein>
    <submittedName>
        <fullName evidence="1">Uncharacterized protein</fullName>
    </submittedName>
</protein>
<sequence length="62" mass="7332">MFKGIWKLYNWKLCNHEPYVAARHMILSHAEQLKDTAINTRPCKKEELDRAAQSARGFSIEW</sequence>
<name>A0AAV5K2F3_9ROSI</name>
<evidence type="ECO:0000313" key="1">
    <source>
        <dbReference type="EMBL" id="GKV16660.1"/>
    </source>
</evidence>
<keyword evidence="2" id="KW-1185">Reference proteome</keyword>